<dbReference type="KEGG" id="nev:NTE_03497"/>
<evidence type="ECO:0000313" key="2">
    <source>
        <dbReference type="Proteomes" id="UP000028194"/>
    </source>
</evidence>
<accession>A0A075MW99</accession>
<dbReference type="HOGENOM" id="CLU_1727303_0_0_2"/>
<reference evidence="1 2" key="1">
    <citation type="journal article" date="2014" name="PLoS ONE">
        <title>Genome Sequence of Candidatus Nitrososphaera evergladensis from Group I.1b Enriched from Everglades Soil Reveals Novel Genomic Features of the Ammonia-Oxidizing Archaea.</title>
        <authorList>
            <person name="Zhalnina K.V."/>
            <person name="Dias R."/>
            <person name="Leonard M.T."/>
            <person name="Dorr de Quadros P."/>
            <person name="Camargo F.A."/>
            <person name="Drew J.C."/>
            <person name="Farmerie W.G."/>
            <person name="Daroub S.H."/>
            <person name="Triplett E.W."/>
        </authorList>
    </citation>
    <scope>NUCLEOTIDE SEQUENCE [LARGE SCALE GENOMIC DNA]</scope>
    <source>
        <strain evidence="1 2">SR1</strain>
    </source>
</reference>
<evidence type="ECO:0000313" key="1">
    <source>
        <dbReference type="EMBL" id="AIF85525.1"/>
    </source>
</evidence>
<name>A0A075MW99_9ARCH</name>
<dbReference type="STRING" id="1459636.NTE_03497"/>
<dbReference type="EMBL" id="CP007174">
    <property type="protein sequence ID" value="AIF85525.1"/>
    <property type="molecule type" value="Genomic_DNA"/>
</dbReference>
<dbReference type="Proteomes" id="UP000028194">
    <property type="component" value="Chromosome"/>
</dbReference>
<gene>
    <name evidence="1" type="ORF">NTE_03497</name>
</gene>
<sequence>MTPRNFAKTNCSLSVVAISALLCDAFLSHKDVFQNTTTTAMAVVYHKADETAAMPTNDNVIVLNPKDSDVRSRLFRSRERTSDGKKKKRQVKFLICDSCFWCASVISMESSPTAGESRIVSCPVCDSKQVEWLPVSTDNYLDDNDEPCEWRHF</sequence>
<protein>
    <submittedName>
        <fullName evidence="1">Uncharacterized protein</fullName>
    </submittedName>
</protein>
<dbReference type="AlphaFoldDB" id="A0A075MW99"/>
<organism evidence="1 2">
    <name type="scientific">Candidatus Nitrososphaera evergladensis SR1</name>
    <dbReference type="NCBI Taxonomy" id="1459636"/>
    <lineage>
        <taxon>Archaea</taxon>
        <taxon>Nitrososphaerota</taxon>
        <taxon>Nitrososphaeria</taxon>
        <taxon>Nitrososphaerales</taxon>
        <taxon>Nitrososphaeraceae</taxon>
        <taxon>Nitrososphaera</taxon>
    </lineage>
</organism>
<keyword evidence="2" id="KW-1185">Reference proteome</keyword>
<proteinExistence type="predicted"/>